<gene>
    <name evidence="1" type="ORF">WK53_20610</name>
</gene>
<organism evidence="1 2">
    <name type="scientific">Burkholderia ubonensis</name>
    <dbReference type="NCBI Taxonomy" id="101571"/>
    <lineage>
        <taxon>Bacteria</taxon>
        <taxon>Pseudomonadati</taxon>
        <taxon>Pseudomonadota</taxon>
        <taxon>Betaproteobacteria</taxon>
        <taxon>Burkholderiales</taxon>
        <taxon>Burkholderiaceae</taxon>
        <taxon>Burkholderia</taxon>
        <taxon>Burkholderia cepacia complex</taxon>
    </lineage>
</organism>
<protein>
    <submittedName>
        <fullName evidence="1">Uncharacterized protein</fullName>
    </submittedName>
</protein>
<accession>A0AAW3MZM0</accession>
<evidence type="ECO:0000313" key="1">
    <source>
        <dbReference type="EMBL" id="KVT40564.1"/>
    </source>
</evidence>
<comment type="caution">
    <text evidence="1">The sequence shown here is derived from an EMBL/GenBank/DDBJ whole genome shotgun (WGS) entry which is preliminary data.</text>
</comment>
<proteinExistence type="predicted"/>
<name>A0AAW3MZM0_9BURK</name>
<dbReference type="RefSeq" id="WP_059934276.1">
    <property type="nucleotide sequence ID" value="NZ_LPDO01000154.1"/>
</dbReference>
<dbReference type="AlphaFoldDB" id="A0AAW3MZM0"/>
<sequence length="414" mass="45385">MTDQIDDVTAPSPADERAECIAWANANGFTKYHESMCAAWEERARRAAASPAAEAVAIPVEWDQDAAIEALSDFPKGSIWYEFLEEVGFDPTSGPIYVLTVQGRAMLDQLKSAYFAAPQPAQASTRGVDTALLARLSAQILGCPLNPSISKFAKALLANAQPAQADAPAQAREPHTYASTQATNCAQCGEHKHTPLQIDWMGGYVCLTCIDRELESRAPADAGEPIGQHDLSTSTGGRAYIAEFFAKRLRRHDFGGYIAERLAADFACALAQYLSEHDAASRAEPCVELPRFPTILRKMWSGGEVQRWIDENVAPRAPLTNAVRDVLAERRRHVEQEGWTPEHDDQHTDGAMARAAACYAYPELTAIAGLRIWPWDTTWWKPSTPRRNLVKAVALGIAEIERLDRAAARAGESQ</sequence>
<evidence type="ECO:0000313" key="2">
    <source>
        <dbReference type="Proteomes" id="UP000056732"/>
    </source>
</evidence>
<reference evidence="1 2" key="1">
    <citation type="submission" date="2015-11" db="EMBL/GenBank/DDBJ databases">
        <title>Expanding the genomic diversity of Burkholderia species for the development of highly accurate diagnostics.</title>
        <authorList>
            <person name="Sahl J."/>
            <person name="Keim P."/>
            <person name="Wagner D."/>
        </authorList>
    </citation>
    <scope>NUCLEOTIDE SEQUENCE [LARGE SCALE GENOMIC DNA]</scope>
    <source>
        <strain evidence="1 2">MSMB1137WGS</strain>
    </source>
</reference>
<dbReference type="EMBL" id="LPDO01000154">
    <property type="protein sequence ID" value="KVT40564.1"/>
    <property type="molecule type" value="Genomic_DNA"/>
</dbReference>
<dbReference type="Proteomes" id="UP000056732">
    <property type="component" value="Unassembled WGS sequence"/>
</dbReference>